<keyword evidence="1" id="KW-0812">Transmembrane</keyword>
<keyword evidence="3" id="KW-1185">Reference proteome</keyword>
<dbReference type="RefSeq" id="WP_281818345.1">
    <property type="nucleotide sequence ID" value="NZ_BRLB01000016.1"/>
</dbReference>
<sequence length="53" mass="6333">MKKKKLIELFIYIIIFIIAIIMLVIHKPKSKQMQVPDIKQMKEMPESDFISIE</sequence>
<keyword evidence="1" id="KW-1133">Transmembrane helix</keyword>
<feature type="transmembrane region" description="Helical" evidence="1">
    <location>
        <begin position="6"/>
        <end position="25"/>
    </location>
</feature>
<organism evidence="2 3">
    <name type="scientific">Vallitalea longa</name>
    <dbReference type="NCBI Taxonomy" id="2936439"/>
    <lineage>
        <taxon>Bacteria</taxon>
        <taxon>Bacillati</taxon>
        <taxon>Bacillota</taxon>
        <taxon>Clostridia</taxon>
        <taxon>Lachnospirales</taxon>
        <taxon>Vallitaleaceae</taxon>
        <taxon>Vallitalea</taxon>
    </lineage>
</organism>
<evidence type="ECO:0000313" key="3">
    <source>
        <dbReference type="Proteomes" id="UP001144256"/>
    </source>
</evidence>
<name>A0A9W6DG85_9FIRM</name>
<accession>A0A9W6DG85</accession>
<keyword evidence="1" id="KW-0472">Membrane</keyword>
<gene>
    <name evidence="2" type="ORF">SH1V18_38450</name>
</gene>
<reference evidence="2" key="1">
    <citation type="submission" date="2022-06" db="EMBL/GenBank/DDBJ databases">
        <title>Vallitalea longa sp. nov., an anaerobic bacterium isolated from marine sediment.</title>
        <authorList>
            <person name="Hirano S."/>
            <person name="Terahara T."/>
            <person name="Mori K."/>
            <person name="Hamada M."/>
            <person name="Matsumoto R."/>
            <person name="Kobayashi T."/>
        </authorList>
    </citation>
    <scope>NUCLEOTIDE SEQUENCE</scope>
    <source>
        <strain evidence="2">SH18-1</strain>
    </source>
</reference>
<dbReference type="Proteomes" id="UP001144256">
    <property type="component" value="Unassembled WGS sequence"/>
</dbReference>
<protein>
    <submittedName>
        <fullName evidence="2">Uncharacterized protein</fullName>
    </submittedName>
</protein>
<evidence type="ECO:0000256" key="1">
    <source>
        <dbReference type="SAM" id="Phobius"/>
    </source>
</evidence>
<dbReference type="AlphaFoldDB" id="A0A9W6DG85"/>
<proteinExistence type="predicted"/>
<dbReference type="EMBL" id="BRLB01000016">
    <property type="protein sequence ID" value="GKX31365.1"/>
    <property type="molecule type" value="Genomic_DNA"/>
</dbReference>
<comment type="caution">
    <text evidence="2">The sequence shown here is derived from an EMBL/GenBank/DDBJ whole genome shotgun (WGS) entry which is preliminary data.</text>
</comment>
<evidence type="ECO:0000313" key="2">
    <source>
        <dbReference type="EMBL" id="GKX31365.1"/>
    </source>
</evidence>